<name>A0A8T8K2K3_9EURY</name>
<keyword evidence="3" id="KW-1185">Reference proteome</keyword>
<dbReference type="GeneID" id="64819605"/>
<evidence type="ECO:0000256" key="1">
    <source>
        <dbReference type="SAM" id="Phobius"/>
    </source>
</evidence>
<dbReference type="KEGG" id="meme:HYG87_02530"/>
<dbReference type="RefSeq" id="WP_211533673.1">
    <property type="nucleotide sequence ID" value="NZ_CP058560.1"/>
</dbReference>
<keyword evidence="1" id="KW-0472">Membrane</keyword>
<feature type="transmembrane region" description="Helical" evidence="1">
    <location>
        <begin position="6"/>
        <end position="29"/>
    </location>
</feature>
<dbReference type="OrthoDB" id="71516at2157"/>
<sequence length="64" mass="6989">MVQEVFTGSLIYSHILPAILGFLSIIFLCNGIMDDNKIYTILGVVMFFSAGLLPFVILPIVLGV</sequence>
<evidence type="ECO:0000313" key="2">
    <source>
        <dbReference type="EMBL" id="QUH22726.1"/>
    </source>
</evidence>
<dbReference type="EMBL" id="CP058560">
    <property type="protein sequence ID" value="QUH22726.1"/>
    <property type="molecule type" value="Genomic_DNA"/>
</dbReference>
<accession>A0A8T8K2K3</accession>
<dbReference type="Proteomes" id="UP000681041">
    <property type="component" value="Chromosome"/>
</dbReference>
<keyword evidence="1" id="KW-1133">Transmembrane helix</keyword>
<protein>
    <submittedName>
        <fullName evidence="2">Uncharacterized protein</fullName>
    </submittedName>
</protein>
<feature type="transmembrane region" description="Helical" evidence="1">
    <location>
        <begin position="41"/>
        <end position="62"/>
    </location>
</feature>
<evidence type="ECO:0000313" key="3">
    <source>
        <dbReference type="Proteomes" id="UP000681041"/>
    </source>
</evidence>
<proteinExistence type="predicted"/>
<dbReference type="AlphaFoldDB" id="A0A8T8K2K3"/>
<gene>
    <name evidence="2" type="ORF">HYG87_02530</name>
</gene>
<reference evidence="2" key="1">
    <citation type="submission" date="2020-07" db="EMBL/GenBank/DDBJ databases">
        <title>Methanobacterium. sp. MethCan genome.</title>
        <authorList>
            <person name="Postec A."/>
            <person name="Quemeneur M."/>
        </authorList>
    </citation>
    <scope>NUCLEOTIDE SEQUENCE</scope>
    <source>
        <strain evidence="2">MethCAN</strain>
    </source>
</reference>
<organism evidence="2 3">
    <name type="scientific">Methanobacterium alkalithermotolerans</name>
    <dbReference type="NCBI Taxonomy" id="2731220"/>
    <lineage>
        <taxon>Archaea</taxon>
        <taxon>Methanobacteriati</taxon>
        <taxon>Methanobacteriota</taxon>
        <taxon>Methanomada group</taxon>
        <taxon>Methanobacteria</taxon>
        <taxon>Methanobacteriales</taxon>
        <taxon>Methanobacteriaceae</taxon>
        <taxon>Methanobacterium</taxon>
    </lineage>
</organism>
<keyword evidence="1" id="KW-0812">Transmembrane</keyword>